<dbReference type="NCBIfam" id="NF007412">
    <property type="entry name" value="PRK09950.1"/>
    <property type="match status" value="1"/>
</dbReference>
<gene>
    <name evidence="8" type="ORF">C942_01965</name>
</gene>
<evidence type="ECO:0000313" key="8">
    <source>
        <dbReference type="EMBL" id="ELR64875.1"/>
    </source>
</evidence>
<feature type="transmembrane region" description="Helical" evidence="7">
    <location>
        <begin position="274"/>
        <end position="298"/>
    </location>
</feature>
<accession>L8J7P2</accession>
<evidence type="ECO:0000256" key="1">
    <source>
        <dbReference type="ARBA" id="ARBA00004651"/>
    </source>
</evidence>
<dbReference type="Pfam" id="PF02028">
    <property type="entry name" value="BCCT"/>
    <property type="match status" value="1"/>
</dbReference>
<dbReference type="AlphaFoldDB" id="L8J7P2"/>
<dbReference type="PATRIC" id="fig|1056511.3.peg.3041"/>
<evidence type="ECO:0000256" key="2">
    <source>
        <dbReference type="ARBA" id="ARBA00022448"/>
    </source>
</evidence>
<keyword evidence="2" id="KW-0813">Transport</keyword>
<dbReference type="EMBL" id="AMZO01000021">
    <property type="protein sequence ID" value="ELR64875.1"/>
    <property type="molecule type" value="Genomic_DNA"/>
</dbReference>
<evidence type="ECO:0000313" key="9">
    <source>
        <dbReference type="Proteomes" id="UP000011134"/>
    </source>
</evidence>
<dbReference type="RefSeq" id="WP_007466980.1">
    <property type="nucleotide sequence ID" value="NZ_AMZO01000021.1"/>
</dbReference>
<reference evidence="8 9" key="1">
    <citation type="submission" date="2012-12" db="EMBL/GenBank/DDBJ databases">
        <title>Genome Assembly of Photobacterium sp. AK15.</title>
        <authorList>
            <person name="Khatri I."/>
            <person name="Vaidya B."/>
            <person name="Srinivas T.N.R."/>
            <person name="Subramanian S."/>
            <person name="Pinnaka A."/>
        </authorList>
    </citation>
    <scope>NUCLEOTIDE SEQUENCE [LARGE SCALE GENOMIC DNA]</scope>
    <source>
        <strain evidence="8 9">AK15</strain>
    </source>
</reference>
<proteinExistence type="predicted"/>
<dbReference type="PANTHER" id="PTHR30047:SF12">
    <property type="entry name" value="BCCT-FAMILY TRANSPORTER"/>
    <property type="match status" value="1"/>
</dbReference>
<feature type="transmembrane region" description="Helical" evidence="7">
    <location>
        <begin position="487"/>
        <end position="506"/>
    </location>
</feature>
<feature type="transmembrane region" description="Helical" evidence="7">
    <location>
        <begin position="99"/>
        <end position="117"/>
    </location>
</feature>
<keyword evidence="5 7" id="KW-1133">Transmembrane helix</keyword>
<dbReference type="Proteomes" id="UP000011134">
    <property type="component" value="Unassembled WGS sequence"/>
</dbReference>
<organism evidence="8 9">
    <name type="scientific">Photobacterium marinum</name>
    <dbReference type="NCBI Taxonomy" id="1056511"/>
    <lineage>
        <taxon>Bacteria</taxon>
        <taxon>Pseudomonadati</taxon>
        <taxon>Pseudomonadota</taxon>
        <taxon>Gammaproteobacteria</taxon>
        <taxon>Vibrionales</taxon>
        <taxon>Vibrionaceae</taxon>
        <taxon>Photobacterium</taxon>
    </lineage>
</organism>
<feature type="transmembrane region" description="Helical" evidence="7">
    <location>
        <begin position="358"/>
        <end position="382"/>
    </location>
</feature>
<feature type="transmembrane region" description="Helical" evidence="7">
    <location>
        <begin position="59"/>
        <end position="78"/>
    </location>
</feature>
<evidence type="ECO:0000256" key="7">
    <source>
        <dbReference type="SAM" id="Phobius"/>
    </source>
</evidence>
<keyword evidence="9" id="KW-1185">Reference proteome</keyword>
<feature type="transmembrane region" description="Helical" evidence="7">
    <location>
        <begin position="147"/>
        <end position="169"/>
    </location>
</feature>
<keyword evidence="3" id="KW-1003">Cell membrane</keyword>
<sequence length="517" mass="56433">MLNEVDVLLPDENPAAKNDKTLITISLVFVFATIALLMQYPDKSQEVAKGLFHGLTNNIGSMVQLFGFLAVCIVLFVGSSKFGSIKLGEGKAEYSDMSWLFMFICAGLGSATMYWAFMEWAYYYNGIGLNIPAQSNESLRSSLSYVFFHWGITPWAIYALASIAMAYHFHVNKSKGLNLSSLVASILGLDENSNISRLIGRALDLTFLFATFGGLILTTTVTIGTVSTGFASLFNIENTFLLKAVLLAFVTLTFTLSSYIGISEGLQKIAHMACGMTFVFGLIVLCLGDTSFIVDFFVNSLGLSLSNFVEMSLFTDVTNNGTFNKDWTVFYWLYWITYTPGVSIFVTRISKGRTIRQVIFGLIAGGCAGCWFFFGSLSGYAVDMFNSGVINSPEILTSVSGDLAIAQLIANLPMGTVLSVFYFLLMMVFLASHLDATAYTVAAVSTQGLKQGQDPTRALRLFWCIMLSLLPLAMLYINASLSTLKTAVTLTAAPFIVVLILCILGLKKFLSGHNFGK</sequence>
<evidence type="ECO:0000256" key="5">
    <source>
        <dbReference type="ARBA" id="ARBA00022989"/>
    </source>
</evidence>
<comment type="caution">
    <text evidence="8">The sequence shown here is derived from an EMBL/GenBank/DDBJ whole genome shotgun (WGS) entry which is preliminary data.</text>
</comment>
<evidence type="ECO:0000256" key="3">
    <source>
        <dbReference type="ARBA" id="ARBA00022475"/>
    </source>
</evidence>
<evidence type="ECO:0000256" key="6">
    <source>
        <dbReference type="ARBA" id="ARBA00023136"/>
    </source>
</evidence>
<protein>
    <submittedName>
        <fullName evidence="8">Choline-glycine betaine transporter</fullName>
    </submittedName>
</protein>
<feature type="transmembrane region" description="Helical" evidence="7">
    <location>
        <begin position="240"/>
        <end position="262"/>
    </location>
</feature>
<keyword evidence="4 7" id="KW-0812">Transmembrane</keyword>
<feature type="transmembrane region" description="Helical" evidence="7">
    <location>
        <begin position="461"/>
        <end position="481"/>
    </location>
</feature>
<name>L8J7P2_9GAMM</name>
<comment type="subcellular location">
    <subcellularLocation>
        <location evidence="1">Cell membrane</location>
        <topology evidence="1">Multi-pass membrane protein</topology>
    </subcellularLocation>
</comment>
<evidence type="ECO:0000256" key="4">
    <source>
        <dbReference type="ARBA" id="ARBA00022692"/>
    </source>
</evidence>
<keyword evidence="6 7" id="KW-0472">Membrane</keyword>
<feature type="transmembrane region" description="Helical" evidence="7">
    <location>
        <begin position="21"/>
        <end position="39"/>
    </location>
</feature>
<feature type="transmembrane region" description="Helical" evidence="7">
    <location>
        <begin position="207"/>
        <end position="234"/>
    </location>
</feature>
<feature type="transmembrane region" description="Helical" evidence="7">
    <location>
        <begin position="329"/>
        <end position="346"/>
    </location>
</feature>
<dbReference type="InterPro" id="IPR000060">
    <property type="entry name" value="BCCT_transptr"/>
</dbReference>
<dbReference type="GO" id="GO:0022857">
    <property type="term" value="F:transmembrane transporter activity"/>
    <property type="evidence" value="ECO:0007669"/>
    <property type="project" value="InterPro"/>
</dbReference>
<dbReference type="GO" id="GO:0005886">
    <property type="term" value="C:plasma membrane"/>
    <property type="evidence" value="ECO:0007669"/>
    <property type="project" value="UniProtKB-SubCell"/>
</dbReference>
<dbReference type="PANTHER" id="PTHR30047">
    <property type="entry name" value="HIGH-AFFINITY CHOLINE TRANSPORT PROTEIN-RELATED"/>
    <property type="match status" value="1"/>
</dbReference>